<comment type="subcellular location">
    <subcellularLocation>
        <location evidence="1">Membrane</location>
        <topology evidence="1">Multi-pass membrane protein</topology>
    </subcellularLocation>
</comment>
<evidence type="ECO:0000256" key="3">
    <source>
        <dbReference type="ARBA" id="ARBA00022989"/>
    </source>
</evidence>
<evidence type="ECO:0000256" key="2">
    <source>
        <dbReference type="ARBA" id="ARBA00022692"/>
    </source>
</evidence>
<evidence type="ECO:0000313" key="7">
    <source>
        <dbReference type="EnsemblMetazoa" id="LLOJ001533-PA"/>
    </source>
</evidence>
<feature type="transmembrane region" description="Helical" evidence="5">
    <location>
        <begin position="95"/>
        <end position="116"/>
    </location>
</feature>
<dbReference type="PIRSF" id="PIRSF006060">
    <property type="entry name" value="AA_transporter"/>
    <property type="match status" value="1"/>
</dbReference>
<dbReference type="VEuPathDB" id="VectorBase:LLOJ001533"/>
<dbReference type="GO" id="GO:0015189">
    <property type="term" value="F:L-lysine transmembrane transporter activity"/>
    <property type="evidence" value="ECO:0007669"/>
    <property type="project" value="TreeGrafter"/>
</dbReference>
<name>A0A1B0GHL5_LUTLO</name>
<evidence type="ECO:0000256" key="4">
    <source>
        <dbReference type="ARBA" id="ARBA00023136"/>
    </source>
</evidence>
<organism evidence="7 8">
    <name type="scientific">Lutzomyia longipalpis</name>
    <name type="common">Sand fly</name>
    <dbReference type="NCBI Taxonomy" id="7200"/>
    <lineage>
        <taxon>Eukaryota</taxon>
        <taxon>Metazoa</taxon>
        <taxon>Ecdysozoa</taxon>
        <taxon>Arthropoda</taxon>
        <taxon>Hexapoda</taxon>
        <taxon>Insecta</taxon>
        <taxon>Pterygota</taxon>
        <taxon>Neoptera</taxon>
        <taxon>Endopterygota</taxon>
        <taxon>Diptera</taxon>
        <taxon>Nematocera</taxon>
        <taxon>Psychodoidea</taxon>
        <taxon>Psychodidae</taxon>
        <taxon>Lutzomyia</taxon>
        <taxon>Lutzomyia</taxon>
    </lineage>
</organism>
<feature type="transmembrane region" description="Helical" evidence="5">
    <location>
        <begin position="452"/>
        <end position="474"/>
    </location>
</feature>
<dbReference type="Gene3D" id="1.20.1740.10">
    <property type="entry name" value="Amino acid/polyamine transporter I"/>
    <property type="match status" value="2"/>
</dbReference>
<evidence type="ECO:0000256" key="1">
    <source>
        <dbReference type="ARBA" id="ARBA00004141"/>
    </source>
</evidence>
<feature type="domain" description="Cationic amino acid transporter C-terminal" evidence="6">
    <location>
        <begin position="513"/>
        <end position="563"/>
    </location>
</feature>
<evidence type="ECO:0000313" key="8">
    <source>
        <dbReference type="Proteomes" id="UP000092461"/>
    </source>
</evidence>
<feature type="transmembrane region" description="Helical" evidence="5">
    <location>
        <begin position="371"/>
        <end position="390"/>
    </location>
</feature>
<dbReference type="AlphaFoldDB" id="A0A1B0GHL5"/>
<dbReference type="VEuPathDB" id="VectorBase:LLONM1_000848"/>
<feature type="transmembrane region" description="Helical" evidence="5">
    <location>
        <begin position="35"/>
        <end position="52"/>
    </location>
</feature>
<dbReference type="EnsemblMetazoa" id="LLOJ001533-RA">
    <property type="protein sequence ID" value="LLOJ001533-PA"/>
    <property type="gene ID" value="LLOJ001533"/>
</dbReference>
<dbReference type="PANTHER" id="PTHR43243">
    <property type="entry name" value="INNER MEMBRANE TRANSPORTER YGJI-RELATED"/>
    <property type="match status" value="1"/>
</dbReference>
<dbReference type="PANTHER" id="PTHR43243:SF103">
    <property type="entry name" value="LOW AFFINITY CATIONIC AMINO ACID TRANSPORTER 2-LIKE PROTEIN"/>
    <property type="match status" value="1"/>
</dbReference>
<dbReference type="InterPro" id="IPR029485">
    <property type="entry name" value="CAT_C"/>
</dbReference>
<dbReference type="EMBL" id="AJWK01005319">
    <property type="status" value="NOT_ANNOTATED_CDS"/>
    <property type="molecule type" value="Genomic_DNA"/>
</dbReference>
<dbReference type="Pfam" id="PF13906">
    <property type="entry name" value="AA_permease_C"/>
    <property type="match status" value="1"/>
</dbReference>
<feature type="transmembrane region" description="Helical" evidence="5">
    <location>
        <begin position="396"/>
        <end position="417"/>
    </location>
</feature>
<accession>A0A1B0GHL5</accession>
<protein>
    <recommendedName>
        <fullName evidence="6">Cationic amino acid transporter C-terminal domain-containing protein</fullName>
    </recommendedName>
</protein>
<feature type="transmembrane region" description="Helical" evidence="5">
    <location>
        <begin position="480"/>
        <end position="499"/>
    </location>
</feature>
<evidence type="ECO:0000259" key="6">
    <source>
        <dbReference type="Pfam" id="PF13906"/>
    </source>
</evidence>
<feature type="transmembrane region" description="Helical" evidence="5">
    <location>
        <begin position="185"/>
        <end position="207"/>
    </location>
</feature>
<feature type="transmembrane region" description="Helical" evidence="5">
    <location>
        <begin position="160"/>
        <end position="178"/>
    </location>
</feature>
<sequence length="603" mass="65779">MKCGRAYEILRRKKPLAEAVDATTKLAKVLSTLDLSALGIGSTLGVGVYVLAGEVSKTTAGPAVVISFAIAAVASVFAGLCYAEFGARVPKAGSAYIYSYVTIGEFIAFVIGWNLVLEYAIGAASVVKGLSTYLDSLIDHAMSDAFKSIASMNASALGDYVDFFAFTATMTFAIALSLGVRESVVINNIFTLVNLAVVLYTVVTGAFRADPANWSIPQEDVPTTEDQDFGEGGFAPYGFAGIIKGAAICFYGFIGFDCIATASEEARNPKRSIPLSIIISLSVIFVAYFSISTVLTMMLPYFEQDVNAPLPHVFRVYGWTVAQYIVSIGAIFGLCASLMGSMFPLPRVIYAMSIDGLIFEFMGRVHPRFKTPMIGTLIAGFLTGTLAAIFNLDQLVSMMSIGTLLAYSMVAGCVLLLRYEVDDQSTKNSSFSLRQLLNMDHQEVPTKTTSALVTWAVTIYCIWCLGLSLVITQLEGFIDQWYSIFLLCLFAVLIILTLFMISRQPQSRTEIVFTVPFVPWLPGLSILINIYLMTQLDWMTWIRFGIWIIIGLIIYFSYGMWHSELRLKAGPCSSATNSRSNLVSDDKSFEGFGKDDGTLATRL</sequence>
<feature type="transmembrane region" description="Helical" evidence="5">
    <location>
        <begin position="234"/>
        <end position="254"/>
    </location>
</feature>
<reference evidence="7" key="1">
    <citation type="submission" date="2020-05" db="UniProtKB">
        <authorList>
            <consortium name="EnsemblMetazoa"/>
        </authorList>
    </citation>
    <scope>IDENTIFICATION</scope>
    <source>
        <strain evidence="7">Jacobina</strain>
    </source>
</reference>
<keyword evidence="2 5" id="KW-0812">Transmembrane</keyword>
<proteinExistence type="predicted"/>
<dbReference type="Proteomes" id="UP000092461">
    <property type="component" value="Unassembled WGS sequence"/>
</dbReference>
<dbReference type="GO" id="GO:0005886">
    <property type="term" value="C:plasma membrane"/>
    <property type="evidence" value="ECO:0007669"/>
    <property type="project" value="TreeGrafter"/>
</dbReference>
<dbReference type="Pfam" id="PF13520">
    <property type="entry name" value="AA_permease_2"/>
    <property type="match status" value="1"/>
</dbReference>
<feature type="transmembrane region" description="Helical" evidence="5">
    <location>
        <begin position="275"/>
        <end position="302"/>
    </location>
</feature>
<feature type="transmembrane region" description="Helical" evidence="5">
    <location>
        <begin position="322"/>
        <end position="350"/>
    </location>
</feature>
<keyword evidence="8" id="KW-1185">Reference proteome</keyword>
<dbReference type="GO" id="GO:0000064">
    <property type="term" value="F:L-ornithine transmembrane transporter activity"/>
    <property type="evidence" value="ECO:0007669"/>
    <property type="project" value="TreeGrafter"/>
</dbReference>
<evidence type="ECO:0000256" key="5">
    <source>
        <dbReference type="SAM" id="Phobius"/>
    </source>
</evidence>
<keyword evidence="4 5" id="KW-0472">Membrane</keyword>
<feature type="transmembrane region" description="Helical" evidence="5">
    <location>
        <begin position="64"/>
        <end position="83"/>
    </location>
</feature>
<feature type="transmembrane region" description="Helical" evidence="5">
    <location>
        <begin position="538"/>
        <end position="558"/>
    </location>
</feature>
<dbReference type="InterPro" id="IPR002293">
    <property type="entry name" value="AA/rel_permease1"/>
</dbReference>
<keyword evidence="3 5" id="KW-1133">Transmembrane helix</keyword>
<dbReference type="FunFam" id="1.20.1740.10:FF:000010">
    <property type="entry name" value="probable cationic amino acid transporter"/>
    <property type="match status" value="1"/>
</dbReference>
<dbReference type="GO" id="GO:0097638">
    <property type="term" value="P:L-arginine import across plasma membrane"/>
    <property type="evidence" value="ECO:0007669"/>
    <property type="project" value="TreeGrafter"/>
</dbReference>
<feature type="transmembrane region" description="Helical" evidence="5">
    <location>
        <begin position="511"/>
        <end position="532"/>
    </location>
</feature>
<dbReference type="GO" id="GO:0061459">
    <property type="term" value="F:L-arginine transmembrane transporter activity"/>
    <property type="evidence" value="ECO:0007669"/>
    <property type="project" value="TreeGrafter"/>
</dbReference>